<evidence type="ECO:0000256" key="7">
    <source>
        <dbReference type="HAMAP-Rule" id="MF_00258"/>
    </source>
</evidence>
<keyword evidence="4 7" id="KW-0573">Peptidoglycan synthesis</keyword>
<name>A0A9D9DLG7_9BACT</name>
<feature type="binding site" evidence="7">
    <location>
        <begin position="38"/>
        <end position="39"/>
    </location>
    <ligand>
        <name>substrate</name>
    </ligand>
</feature>
<dbReference type="GO" id="GO:0008360">
    <property type="term" value="P:regulation of cell shape"/>
    <property type="evidence" value="ECO:0007669"/>
    <property type="project" value="UniProtKB-KW"/>
</dbReference>
<feature type="binding site" evidence="7">
    <location>
        <begin position="70"/>
        <end position="71"/>
    </location>
    <ligand>
        <name>substrate</name>
    </ligand>
</feature>
<dbReference type="Gene3D" id="3.40.50.1860">
    <property type="match status" value="2"/>
</dbReference>
<dbReference type="GO" id="GO:0009252">
    <property type="term" value="P:peptidoglycan biosynthetic process"/>
    <property type="evidence" value="ECO:0007669"/>
    <property type="project" value="UniProtKB-UniRule"/>
</dbReference>
<dbReference type="Pfam" id="PF01177">
    <property type="entry name" value="Asp_Glu_race"/>
    <property type="match status" value="1"/>
</dbReference>
<evidence type="ECO:0000256" key="4">
    <source>
        <dbReference type="ARBA" id="ARBA00022984"/>
    </source>
</evidence>
<accession>A0A9D9DLG7</accession>
<dbReference type="AlphaFoldDB" id="A0A9D9DLG7"/>
<comment type="pathway">
    <text evidence="7">Cell wall biogenesis; peptidoglycan biosynthesis.</text>
</comment>
<reference evidence="8" key="1">
    <citation type="submission" date="2020-10" db="EMBL/GenBank/DDBJ databases">
        <authorList>
            <person name="Gilroy R."/>
        </authorList>
    </citation>
    <scope>NUCLEOTIDE SEQUENCE</scope>
    <source>
        <strain evidence="8">15467</strain>
    </source>
</reference>
<proteinExistence type="inferred from homology"/>
<evidence type="ECO:0000256" key="2">
    <source>
        <dbReference type="ARBA" id="ARBA00013090"/>
    </source>
</evidence>
<comment type="function">
    <text evidence="7">Provides the (R)-glutamate required for cell wall biosynthesis.</text>
</comment>
<comment type="similarity">
    <text evidence="7">Belongs to the aspartate/glutamate racemases family.</text>
</comment>
<sequence length="266" mass="29231">MVGVLDSGVGGLSVWKELVGTLPDEKYLYVADSGFCPYGPRDKSYIIERTSRISEFLIDRGADIIVVACNTATAAAISTLRRNYKIPFIGMEPATKPAVLHSESGVIAVLATQGTFRGELYMGTLEKYASQTRVIEIVGNNLVELVEKMEWDTPEAERLVRSYVEPAIAEGADHIVLGCTHYPFLTKTIEKIAGSKVKIINPAPAIAKRAREVLAGIVPRNVYSEDSDWFCTTAEDTSVLASMVGMILSESRNNVFRKYKCTTIRL</sequence>
<dbReference type="PROSITE" id="PS00923">
    <property type="entry name" value="ASP_GLU_RACEMASE_1"/>
    <property type="match status" value="1"/>
</dbReference>
<dbReference type="GO" id="GO:0071555">
    <property type="term" value="P:cell wall organization"/>
    <property type="evidence" value="ECO:0007669"/>
    <property type="project" value="UniProtKB-KW"/>
</dbReference>
<dbReference type="HAMAP" id="MF_00258">
    <property type="entry name" value="Glu_racemase"/>
    <property type="match status" value="1"/>
</dbReference>
<keyword evidence="3 7" id="KW-0133">Cell shape</keyword>
<feature type="binding site" evidence="7">
    <location>
        <begin position="6"/>
        <end position="7"/>
    </location>
    <ligand>
        <name>substrate</name>
    </ligand>
</feature>
<dbReference type="InterPro" id="IPR033134">
    <property type="entry name" value="Asp/Glu_racemase_AS_2"/>
</dbReference>
<dbReference type="PROSITE" id="PS00924">
    <property type="entry name" value="ASP_GLU_RACEMASE_2"/>
    <property type="match status" value="1"/>
</dbReference>
<gene>
    <name evidence="7 8" type="primary">murI</name>
    <name evidence="8" type="ORF">IAC68_02725</name>
</gene>
<feature type="binding site" evidence="7">
    <location>
        <begin position="180"/>
        <end position="181"/>
    </location>
    <ligand>
        <name>substrate</name>
    </ligand>
</feature>
<dbReference type="EC" id="5.1.1.3" evidence="2 7"/>
<dbReference type="InterPro" id="IPR015942">
    <property type="entry name" value="Asp/Glu/hydantoin_racemase"/>
</dbReference>
<protein>
    <recommendedName>
        <fullName evidence="2 7">Glutamate racemase</fullName>
        <ecNumber evidence="2 7">5.1.1.3</ecNumber>
    </recommendedName>
</protein>
<dbReference type="PANTHER" id="PTHR21198:SF2">
    <property type="entry name" value="GLUTAMATE RACEMASE"/>
    <property type="match status" value="1"/>
</dbReference>
<organism evidence="8 9">
    <name type="scientific">Candidatus Egerieousia excrementavium</name>
    <dbReference type="NCBI Taxonomy" id="2840778"/>
    <lineage>
        <taxon>Bacteria</taxon>
        <taxon>Pseudomonadati</taxon>
        <taxon>Bacteroidota</taxon>
        <taxon>Bacteroidia</taxon>
        <taxon>Bacteroidales</taxon>
        <taxon>Candidatus Egerieousia</taxon>
    </lineage>
</organism>
<dbReference type="PANTHER" id="PTHR21198">
    <property type="entry name" value="GLUTAMATE RACEMASE"/>
    <property type="match status" value="1"/>
</dbReference>
<comment type="caution">
    <text evidence="8">The sequence shown here is derived from an EMBL/GenBank/DDBJ whole genome shotgun (WGS) entry which is preliminary data.</text>
</comment>
<feature type="active site" description="Proton donor/acceptor" evidence="7">
    <location>
        <position position="69"/>
    </location>
</feature>
<reference evidence="8" key="2">
    <citation type="journal article" date="2021" name="PeerJ">
        <title>Extensive microbial diversity within the chicken gut microbiome revealed by metagenomics and culture.</title>
        <authorList>
            <person name="Gilroy R."/>
            <person name="Ravi A."/>
            <person name="Getino M."/>
            <person name="Pursley I."/>
            <person name="Horton D.L."/>
            <person name="Alikhan N.F."/>
            <person name="Baker D."/>
            <person name="Gharbi K."/>
            <person name="Hall N."/>
            <person name="Watson M."/>
            <person name="Adriaenssens E.M."/>
            <person name="Foster-Nyarko E."/>
            <person name="Jarju S."/>
            <person name="Secka A."/>
            <person name="Antonio M."/>
            <person name="Oren A."/>
            <person name="Chaudhuri R.R."/>
            <person name="La Ragione R."/>
            <person name="Hildebrand F."/>
            <person name="Pallen M.J."/>
        </authorList>
    </citation>
    <scope>NUCLEOTIDE SEQUENCE</scope>
    <source>
        <strain evidence="8">15467</strain>
    </source>
</reference>
<feature type="active site" description="Proton donor/acceptor" evidence="7">
    <location>
        <position position="179"/>
    </location>
</feature>
<dbReference type="NCBIfam" id="TIGR00067">
    <property type="entry name" value="glut_race"/>
    <property type="match status" value="1"/>
</dbReference>
<comment type="catalytic activity">
    <reaction evidence="1 7">
        <text>L-glutamate = D-glutamate</text>
        <dbReference type="Rhea" id="RHEA:12813"/>
        <dbReference type="ChEBI" id="CHEBI:29985"/>
        <dbReference type="ChEBI" id="CHEBI:29986"/>
        <dbReference type="EC" id="5.1.1.3"/>
    </reaction>
</comment>
<dbReference type="Proteomes" id="UP000823635">
    <property type="component" value="Unassembled WGS sequence"/>
</dbReference>
<dbReference type="InterPro" id="IPR018187">
    <property type="entry name" value="Asp/Glu_racemase_AS_1"/>
</dbReference>
<dbReference type="InterPro" id="IPR001920">
    <property type="entry name" value="Asp/Glu_race"/>
</dbReference>
<evidence type="ECO:0000256" key="1">
    <source>
        <dbReference type="ARBA" id="ARBA00001602"/>
    </source>
</evidence>
<dbReference type="EMBL" id="JADINB010000064">
    <property type="protein sequence ID" value="MBO8428833.1"/>
    <property type="molecule type" value="Genomic_DNA"/>
</dbReference>
<keyword evidence="5 7" id="KW-0413">Isomerase</keyword>
<evidence type="ECO:0000256" key="6">
    <source>
        <dbReference type="ARBA" id="ARBA00023316"/>
    </source>
</evidence>
<evidence type="ECO:0000313" key="8">
    <source>
        <dbReference type="EMBL" id="MBO8428833.1"/>
    </source>
</evidence>
<keyword evidence="6 7" id="KW-0961">Cell wall biogenesis/degradation</keyword>
<dbReference type="GO" id="GO:0008881">
    <property type="term" value="F:glutamate racemase activity"/>
    <property type="evidence" value="ECO:0007669"/>
    <property type="project" value="UniProtKB-UniRule"/>
</dbReference>
<evidence type="ECO:0000313" key="9">
    <source>
        <dbReference type="Proteomes" id="UP000823635"/>
    </source>
</evidence>
<dbReference type="SUPFAM" id="SSF53681">
    <property type="entry name" value="Aspartate/glutamate racemase"/>
    <property type="match status" value="2"/>
</dbReference>
<evidence type="ECO:0000256" key="3">
    <source>
        <dbReference type="ARBA" id="ARBA00022960"/>
    </source>
</evidence>
<evidence type="ECO:0000256" key="5">
    <source>
        <dbReference type="ARBA" id="ARBA00023235"/>
    </source>
</evidence>
<dbReference type="InterPro" id="IPR004391">
    <property type="entry name" value="Glu_race"/>
</dbReference>